<dbReference type="NCBIfam" id="TIGR01123">
    <property type="entry name" value="ilvE_II"/>
    <property type="match status" value="1"/>
</dbReference>
<comment type="pathway">
    <text evidence="4">Amino-acid biosynthesis; L-leucine biosynthesis; L-leucine from 3-methyl-2-oxobutanoate: step 4/4.</text>
</comment>
<evidence type="ECO:0000256" key="11">
    <source>
        <dbReference type="ARBA" id="ARBA00023304"/>
    </source>
</evidence>
<dbReference type="PANTHER" id="PTHR11825:SF44">
    <property type="entry name" value="BRANCHED-CHAIN-AMINO-ACID AMINOTRANSFERASE"/>
    <property type="match status" value="1"/>
</dbReference>
<dbReference type="InterPro" id="IPR033939">
    <property type="entry name" value="BCAT_family"/>
</dbReference>
<evidence type="ECO:0000256" key="14">
    <source>
        <dbReference type="ARBA" id="ARBA00049229"/>
    </source>
</evidence>
<dbReference type="UniPathway" id="UPA00049">
    <property type="reaction ID" value="UER00062"/>
</dbReference>
<evidence type="ECO:0000256" key="4">
    <source>
        <dbReference type="ARBA" id="ARBA00005072"/>
    </source>
</evidence>
<dbReference type="Proteomes" id="UP000515275">
    <property type="component" value="Chromosome"/>
</dbReference>
<evidence type="ECO:0000256" key="13">
    <source>
        <dbReference type="ARBA" id="ARBA00048798"/>
    </source>
</evidence>
<accession>A0A7G7YMV2</accession>
<dbReference type="Gene3D" id="3.30.470.10">
    <property type="match status" value="1"/>
</dbReference>
<evidence type="ECO:0000256" key="5">
    <source>
        <dbReference type="ARBA" id="ARBA00009320"/>
    </source>
</evidence>
<comment type="catalytic activity">
    <reaction evidence="13">
        <text>L-isoleucine + 2-oxoglutarate = (S)-3-methyl-2-oxopentanoate + L-glutamate</text>
        <dbReference type="Rhea" id="RHEA:24801"/>
        <dbReference type="ChEBI" id="CHEBI:16810"/>
        <dbReference type="ChEBI" id="CHEBI:29985"/>
        <dbReference type="ChEBI" id="CHEBI:35146"/>
        <dbReference type="ChEBI" id="CHEBI:58045"/>
        <dbReference type="EC" id="2.6.1.42"/>
    </reaction>
</comment>
<dbReference type="UniPathway" id="UPA00048">
    <property type="reaction ID" value="UER00073"/>
</dbReference>
<dbReference type="RefSeq" id="WP_185769134.1">
    <property type="nucleotide sequence ID" value="NZ_CP046883.1"/>
</dbReference>
<keyword evidence="9 15" id="KW-0808">Transferase</keyword>
<dbReference type="InterPro" id="IPR036038">
    <property type="entry name" value="Aminotransferase-like"/>
</dbReference>
<dbReference type="NCBIfam" id="NF009897">
    <property type="entry name" value="PRK13357.1"/>
    <property type="match status" value="1"/>
</dbReference>
<organism evidence="15 16">
    <name type="scientific">Corynebacterium anserum</name>
    <dbReference type="NCBI Taxonomy" id="2684406"/>
    <lineage>
        <taxon>Bacteria</taxon>
        <taxon>Bacillati</taxon>
        <taxon>Actinomycetota</taxon>
        <taxon>Actinomycetes</taxon>
        <taxon>Mycobacteriales</taxon>
        <taxon>Corynebacteriaceae</taxon>
        <taxon>Corynebacterium</taxon>
    </lineage>
</organism>
<evidence type="ECO:0000256" key="7">
    <source>
        <dbReference type="ARBA" id="ARBA00022576"/>
    </source>
</evidence>
<dbReference type="Gene3D" id="3.20.10.10">
    <property type="entry name" value="D-amino Acid Aminotransferase, subunit A, domain 2"/>
    <property type="match status" value="1"/>
</dbReference>
<sequence length="372" mass="40549">MTTVPASTETFSIQRCDTPTSSARIQEILSNPGFGNYFTDHMVVIDWNEEHGWHDARVVPYAPFSMDPATSVFHYGQAIFEGIKAYRQPDGSIATFRPDRNAQRMQDSAARMAMPALPEELFIESLRQLVDIDKEWVPASGGEEALYLRPFMISREISLGVHPSNSYTYCVIASPAGAYFSGGIKPVSVWLTTEYVRACPGGTGAAKFAGNYAASLLAQAEAEKHGCEQVVWLDAIEHTYIEEMGGMNLAFVFGKGADAKIVTPSLSGSLLPGVTRSSLIDVAKDLGYEVEERKISTEEWHATAESGEMTEVFACGTAAVVTPVGFVKYDGGEFDVNGGATGEITMKLREHLTGIQRGSVEDRHGWMFTLVS</sequence>
<comment type="similarity">
    <text evidence="5">Belongs to the class-IV pyridoxal-phosphate-dependent aminotransferase family.</text>
</comment>
<dbReference type="AlphaFoldDB" id="A0A7G7YMV2"/>
<evidence type="ECO:0000256" key="1">
    <source>
        <dbReference type="ARBA" id="ARBA00001933"/>
    </source>
</evidence>
<keyword evidence="11" id="KW-0100">Branched-chain amino acid biosynthesis</keyword>
<reference evidence="15 16" key="1">
    <citation type="submission" date="2019-12" db="EMBL/GenBank/DDBJ databases">
        <title>Corynebacterium sp. nov., isolated from feces of the Anser Albifrons in China.</title>
        <authorList>
            <person name="Liu Q."/>
        </authorList>
    </citation>
    <scope>NUCLEOTIDE SEQUENCE [LARGE SCALE GENOMIC DNA]</scope>
    <source>
        <strain evidence="15 16">23H37-10</strain>
    </source>
</reference>
<evidence type="ECO:0000256" key="10">
    <source>
        <dbReference type="ARBA" id="ARBA00022898"/>
    </source>
</evidence>
<dbReference type="EMBL" id="CP046883">
    <property type="protein sequence ID" value="QNH95822.1"/>
    <property type="molecule type" value="Genomic_DNA"/>
</dbReference>
<dbReference type="GO" id="GO:0009097">
    <property type="term" value="P:isoleucine biosynthetic process"/>
    <property type="evidence" value="ECO:0007669"/>
    <property type="project" value="UniProtKB-UniPathway"/>
</dbReference>
<dbReference type="InterPro" id="IPR043131">
    <property type="entry name" value="BCAT-like_N"/>
</dbReference>
<evidence type="ECO:0000256" key="12">
    <source>
        <dbReference type="ARBA" id="ARBA00048212"/>
    </source>
</evidence>
<dbReference type="InterPro" id="IPR005786">
    <property type="entry name" value="B_amino_transII"/>
</dbReference>
<gene>
    <name evidence="15" type="ORF">GP473_03250</name>
</gene>
<comment type="cofactor">
    <cofactor evidence="1">
        <name>pyridoxal 5'-phosphate</name>
        <dbReference type="ChEBI" id="CHEBI:597326"/>
    </cofactor>
</comment>
<evidence type="ECO:0000313" key="16">
    <source>
        <dbReference type="Proteomes" id="UP000515275"/>
    </source>
</evidence>
<keyword evidence="16" id="KW-1185">Reference proteome</keyword>
<dbReference type="GO" id="GO:0009099">
    <property type="term" value="P:L-valine biosynthetic process"/>
    <property type="evidence" value="ECO:0007669"/>
    <property type="project" value="UniProtKB-UniPathway"/>
</dbReference>
<evidence type="ECO:0000256" key="9">
    <source>
        <dbReference type="ARBA" id="ARBA00022679"/>
    </source>
</evidence>
<name>A0A7G7YMV2_9CORY</name>
<comment type="pathway">
    <text evidence="2">Amino-acid biosynthesis; L-isoleucine biosynthesis; L-isoleucine from 2-oxobutanoate: step 4/4.</text>
</comment>
<evidence type="ECO:0000256" key="3">
    <source>
        <dbReference type="ARBA" id="ARBA00004931"/>
    </source>
</evidence>
<dbReference type="EC" id="2.6.1.42" evidence="6"/>
<evidence type="ECO:0000256" key="2">
    <source>
        <dbReference type="ARBA" id="ARBA00004824"/>
    </source>
</evidence>
<evidence type="ECO:0000256" key="8">
    <source>
        <dbReference type="ARBA" id="ARBA00022605"/>
    </source>
</evidence>
<keyword evidence="7 15" id="KW-0032">Aminotransferase</keyword>
<dbReference type="PIRSF" id="PIRSF006468">
    <property type="entry name" value="BCAT1"/>
    <property type="match status" value="1"/>
</dbReference>
<dbReference type="Pfam" id="PF01063">
    <property type="entry name" value="Aminotran_4"/>
    <property type="match status" value="1"/>
</dbReference>
<dbReference type="UniPathway" id="UPA00047">
    <property type="reaction ID" value="UER00058"/>
</dbReference>
<comment type="catalytic activity">
    <reaction evidence="14">
        <text>L-leucine + 2-oxoglutarate = 4-methyl-2-oxopentanoate + L-glutamate</text>
        <dbReference type="Rhea" id="RHEA:18321"/>
        <dbReference type="ChEBI" id="CHEBI:16810"/>
        <dbReference type="ChEBI" id="CHEBI:17865"/>
        <dbReference type="ChEBI" id="CHEBI:29985"/>
        <dbReference type="ChEBI" id="CHEBI:57427"/>
        <dbReference type="EC" id="2.6.1.42"/>
    </reaction>
</comment>
<keyword evidence="8" id="KW-0028">Amino-acid biosynthesis</keyword>
<dbReference type="InterPro" id="IPR043132">
    <property type="entry name" value="BCAT-like_C"/>
</dbReference>
<keyword evidence="10" id="KW-0663">Pyridoxal phosphate</keyword>
<comment type="catalytic activity">
    <reaction evidence="12">
        <text>L-valine + 2-oxoglutarate = 3-methyl-2-oxobutanoate + L-glutamate</text>
        <dbReference type="Rhea" id="RHEA:24813"/>
        <dbReference type="ChEBI" id="CHEBI:11851"/>
        <dbReference type="ChEBI" id="CHEBI:16810"/>
        <dbReference type="ChEBI" id="CHEBI:29985"/>
        <dbReference type="ChEBI" id="CHEBI:57762"/>
        <dbReference type="EC" id="2.6.1.42"/>
    </reaction>
</comment>
<evidence type="ECO:0000313" key="15">
    <source>
        <dbReference type="EMBL" id="QNH95822.1"/>
    </source>
</evidence>
<dbReference type="InterPro" id="IPR001544">
    <property type="entry name" value="Aminotrans_IV"/>
</dbReference>
<evidence type="ECO:0000256" key="6">
    <source>
        <dbReference type="ARBA" id="ARBA00013053"/>
    </source>
</evidence>
<comment type="pathway">
    <text evidence="3">Amino-acid biosynthesis; L-valine biosynthesis; L-valine from pyruvate: step 4/4.</text>
</comment>
<dbReference type="SUPFAM" id="SSF56752">
    <property type="entry name" value="D-aminoacid aminotransferase-like PLP-dependent enzymes"/>
    <property type="match status" value="1"/>
</dbReference>
<dbReference type="CDD" id="cd01557">
    <property type="entry name" value="BCAT_beta_family"/>
    <property type="match status" value="1"/>
</dbReference>
<dbReference type="PANTHER" id="PTHR11825">
    <property type="entry name" value="SUBGROUP IIII AMINOTRANSFERASE"/>
    <property type="match status" value="1"/>
</dbReference>
<dbReference type="KEGG" id="cans:GP473_03250"/>
<protein>
    <recommendedName>
        <fullName evidence="6">branched-chain-amino-acid transaminase</fullName>
        <ecNumber evidence="6">2.6.1.42</ecNumber>
    </recommendedName>
</protein>
<dbReference type="GO" id="GO:0009098">
    <property type="term" value="P:L-leucine biosynthetic process"/>
    <property type="evidence" value="ECO:0007669"/>
    <property type="project" value="UniProtKB-UniPathway"/>
</dbReference>
<dbReference type="GO" id="GO:0004084">
    <property type="term" value="F:branched-chain-amino-acid transaminase activity"/>
    <property type="evidence" value="ECO:0007669"/>
    <property type="project" value="UniProtKB-EC"/>
</dbReference>
<proteinExistence type="inferred from homology"/>